<name>A0A1Q8YB63_9BURK</name>
<dbReference type="Proteomes" id="UP000185911">
    <property type="component" value="Unassembled WGS sequence"/>
</dbReference>
<dbReference type="Gene3D" id="3.30.70.270">
    <property type="match status" value="1"/>
</dbReference>
<organism evidence="2 3">
    <name type="scientific">Rhodoferax antarcticus ANT.BR</name>
    <dbReference type="NCBI Taxonomy" id="1111071"/>
    <lineage>
        <taxon>Bacteria</taxon>
        <taxon>Pseudomonadati</taxon>
        <taxon>Pseudomonadota</taxon>
        <taxon>Betaproteobacteria</taxon>
        <taxon>Burkholderiales</taxon>
        <taxon>Comamonadaceae</taxon>
        <taxon>Rhodoferax</taxon>
    </lineage>
</organism>
<accession>A0A1Q8YB63</accession>
<comment type="caution">
    <text evidence="2">The sequence shown here is derived from an EMBL/GenBank/DDBJ whole genome shotgun (WGS) entry which is preliminary data.</text>
</comment>
<dbReference type="InterPro" id="IPR053159">
    <property type="entry name" value="Hybrid_Histidine_Kinase"/>
</dbReference>
<dbReference type="STRING" id="81479.RA876_13560"/>
<proteinExistence type="predicted"/>
<keyword evidence="3" id="KW-1185">Reference proteome</keyword>
<dbReference type="PANTHER" id="PTHR43642:SF1">
    <property type="entry name" value="HYBRID SIGNAL TRANSDUCTION HISTIDINE KINASE G"/>
    <property type="match status" value="1"/>
</dbReference>
<dbReference type="CDD" id="cd01949">
    <property type="entry name" value="GGDEF"/>
    <property type="match status" value="1"/>
</dbReference>
<sequence>MHLAMARRFARSMDDPVSHFNQSQFSAAEHYAIAVSLLVDAAERALACQLFLKAAVQARQSGSFTTAERYLRLGVNLLPQGGWQNDEAHQGDSSASTIAFALHAELHLVLYSLSRHVEADALYAELTTYVTSPMQLVDSACVQIVSLSNRTLYGEAVALCNTLLGHWHIGAPTDDVVAVVQLELDRFYALVAAGALEQLGQGSDLSDDRLLAVARLLNRTAAAALFFNPLIGFWFFIRSACLALEHGYCPKGIASLSAVVMCTITLRGDYVTGCRASLIAVELAKKRQQGLQAARTYDAFSVVGSHWVRPLEEVITTARMALDGLVRAGDFEYACFTYYQTFTAQLDTGAGFAELNNTIEAALCFALKTGNRHCAKSLVSMRQLLRALQGQTHSPGRFDDAEFKETQHLIAAKDIPVALCYFHIYRALSACLFNKDEALRQHVEKAVTLAPYITGFYPTALANLLHSLALIQHIRATTPADSERTGLLERLAANQTWLSARASDAPMNFGHLYDLVEAERLDAIEQPWSALQLFEQAMLKAQGNQRPWHHALITERASQFCMRRRLEHVGRQLLTRAHSLYQAWGAVGKTQAMKTELPFVGTAQRGRWLSNHGDPSDQNSLLRAFQMLASETSLPRLVMRIVELVGQMTGATDVRFSLLDDEKRWILEGGLRGREQMERMTQHEAEEKRLVSSSVQRLALKTLQPIVSDDAVVDRRFDETFIKEWQRTKRLGQPLALVFIDVDLFKKYNDHYGHQAGDMCLKRVAHTICTSVQRAEDLVARYGGEEFVVLLPGLGSRRCFVSGKKAGQKSVRHG</sequence>
<dbReference type="SMART" id="SM00267">
    <property type="entry name" value="GGDEF"/>
    <property type="match status" value="1"/>
</dbReference>
<reference evidence="2 3" key="1">
    <citation type="submission" date="2017-01" db="EMBL/GenBank/DDBJ databases">
        <title>Genome sequence of Rhodoferax antarcticus ANT.BR, a psychrophilic purple nonsulfur bacterium from an Antarctic microbial mat.</title>
        <authorList>
            <person name="Baker J."/>
            <person name="Riester C."/>
            <person name="Skinner B."/>
            <person name="Newell A."/>
            <person name="Swingley W."/>
            <person name="Madigan M."/>
            <person name="Jung D."/>
            <person name="Asao M."/>
            <person name="Chen M."/>
            <person name="Loughlin P."/>
            <person name="Pan H."/>
            <person name="Lin S."/>
            <person name="Li N."/>
            <person name="Shaw J."/>
            <person name="Prado M."/>
            <person name="Sherman C."/>
            <person name="Li X."/>
            <person name="Tang J."/>
            <person name="Blankenship R."/>
            <person name="Zhao T."/>
            <person name="Touchman J."/>
            <person name="Sattley M."/>
        </authorList>
    </citation>
    <scope>NUCLEOTIDE SEQUENCE [LARGE SCALE GENOMIC DNA]</scope>
    <source>
        <strain evidence="2 3">ANT.BR</strain>
    </source>
</reference>
<dbReference type="NCBIfam" id="TIGR00254">
    <property type="entry name" value="GGDEF"/>
    <property type="match status" value="1"/>
</dbReference>
<dbReference type="InterPro" id="IPR043128">
    <property type="entry name" value="Rev_trsase/Diguanyl_cyclase"/>
</dbReference>
<evidence type="ECO:0000313" key="3">
    <source>
        <dbReference type="Proteomes" id="UP000185911"/>
    </source>
</evidence>
<feature type="domain" description="GGDEF" evidence="1">
    <location>
        <begin position="733"/>
        <end position="814"/>
    </location>
</feature>
<dbReference type="Pfam" id="PF00990">
    <property type="entry name" value="GGDEF"/>
    <property type="match status" value="1"/>
</dbReference>
<protein>
    <submittedName>
        <fullName evidence="2">Putative PAS sensor protein with GGDEF domain</fullName>
    </submittedName>
</protein>
<dbReference type="SUPFAM" id="SSF55073">
    <property type="entry name" value="Nucleotide cyclase"/>
    <property type="match status" value="1"/>
</dbReference>
<dbReference type="InterPro" id="IPR029787">
    <property type="entry name" value="Nucleotide_cyclase"/>
</dbReference>
<evidence type="ECO:0000259" key="1">
    <source>
        <dbReference type="PROSITE" id="PS50887"/>
    </source>
</evidence>
<dbReference type="InterPro" id="IPR000160">
    <property type="entry name" value="GGDEF_dom"/>
</dbReference>
<evidence type="ECO:0000313" key="2">
    <source>
        <dbReference type="EMBL" id="OLP05139.1"/>
    </source>
</evidence>
<dbReference type="PROSITE" id="PS50887">
    <property type="entry name" value="GGDEF"/>
    <property type="match status" value="1"/>
</dbReference>
<dbReference type="PANTHER" id="PTHR43642">
    <property type="entry name" value="HYBRID SIGNAL TRANSDUCTION HISTIDINE KINASE G"/>
    <property type="match status" value="1"/>
</dbReference>
<dbReference type="AlphaFoldDB" id="A0A1Q8YB63"/>
<dbReference type="EMBL" id="MSYM01000018">
    <property type="protein sequence ID" value="OLP05139.1"/>
    <property type="molecule type" value="Genomic_DNA"/>
</dbReference>
<gene>
    <name evidence="2" type="ORF">BLL52_3959</name>
</gene>
<dbReference type="SUPFAM" id="SSF55781">
    <property type="entry name" value="GAF domain-like"/>
    <property type="match status" value="1"/>
</dbReference>